<keyword evidence="3" id="KW-0963">Cytoplasm</keyword>
<feature type="domain" description="PhoH-like protein" evidence="7">
    <location>
        <begin position="109"/>
        <end position="312"/>
    </location>
</feature>
<evidence type="ECO:0000313" key="8">
    <source>
        <dbReference type="EMBL" id="NNU15668.1"/>
    </source>
</evidence>
<evidence type="ECO:0000256" key="3">
    <source>
        <dbReference type="ARBA" id="ARBA00022490"/>
    </source>
</evidence>
<dbReference type="EMBL" id="JABFCX010000002">
    <property type="protein sequence ID" value="NNU15668.1"/>
    <property type="molecule type" value="Genomic_DNA"/>
</dbReference>
<dbReference type="InterPro" id="IPR051451">
    <property type="entry name" value="PhoH2-like"/>
</dbReference>
<dbReference type="InterPro" id="IPR003714">
    <property type="entry name" value="PhoH"/>
</dbReference>
<evidence type="ECO:0000256" key="6">
    <source>
        <dbReference type="ARBA" id="ARBA00039970"/>
    </source>
</evidence>
<dbReference type="FunFam" id="3.40.50.300:FF:000013">
    <property type="entry name" value="PhoH family ATPase"/>
    <property type="match status" value="1"/>
</dbReference>
<gene>
    <name evidence="8" type="ORF">HK107_04970</name>
</gene>
<dbReference type="InterPro" id="IPR027417">
    <property type="entry name" value="P-loop_NTPase"/>
</dbReference>
<accession>A0A7Y3W4P0</accession>
<evidence type="ECO:0000259" key="7">
    <source>
        <dbReference type="Pfam" id="PF02562"/>
    </source>
</evidence>
<dbReference type="PANTHER" id="PTHR30473:SF1">
    <property type="entry name" value="PHOH-LIKE PROTEIN"/>
    <property type="match status" value="1"/>
</dbReference>
<protein>
    <recommendedName>
        <fullName evidence="6">PhoH-like protein</fullName>
    </recommendedName>
</protein>
<keyword evidence="5" id="KW-0067">ATP-binding</keyword>
<comment type="caution">
    <text evidence="8">The sequence shown here is derived from an EMBL/GenBank/DDBJ whole genome shotgun (WGS) entry which is preliminary data.</text>
</comment>
<dbReference type="RefSeq" id="WP_173197298.1">
    <property type="nucleotide sequence ID" value="NZ_JABFCX010000002.1"/>
</dbReference>
<keyword evidence="9" id="KW-1185">Reference proteome</keyword>
<keyword evidence="4" id="KW-0547">Nucleotide-binding</keyword>
<evidence type="ECO:0000313" key="9">
    <source>
        <dbReference type="Proteomes" id="UP000536835"/>
    </source>
</evidence>
<dbReference type="GO" id="GO:0005829">
    <property type="term" value="C:cytosol"/>
    <property type="evidence" value="ECO:0007669"/>
    <property type="project" value="TreeGrafter"/>
</dbReference>
<dbReference type="Pfam" id="PF02562">
    <property type="entry name" value="PhoH"/>
    <property type="match status" value="1"/>
</dbReference>
<reference evidence="8 9" key="1">
    <citation type="submission" date="2020-05" db="EMBL/GenBank/DDBJ databases">
        <title>Parvularcula mediterraneae sp. nov., isolated from polypropylene straw from shallow seawater of the seashore of Laganas in Zakynthos island, Greece.</title>
        <authorList>
            <person name="Szabo I."/>
            <person name="Al-Omari J."/>
            <person name="Rado J."/>
            <person name="Szerdahelyi G.S."/>
        </authorList>
    </citation>
    <scope>NUCLEOTIDE SEQUENCE [LARGE SCALE GENOMIC DNA]</scope>
    <source>
        <strain evidence="8 9">ZS-1/3</strain>
    </source>
</reference>
<proteinExistence type="inferred from homology"/>
<evidence type="ECO:0000256" key="1">
    <source>
        <dbReference type="ARBA" id="ARBA00004496"/>
    </source>
</evidence>
<dbReference type="Proteomes" id="UP000536835">
    <property type="component" value="Unassembled WGS sequence"/>
</dbReference>
<comment type="similarity">
    <text evidence="2">Belongs to the PhoH family.</text>
</comment>
<evidence type="ECO:0000256" key="5">
    <source>
        <dbReference type="ARBA" id="ARBA00022840"/>
    </source>
</evidence>
<name>A0A7Y3W4P0_9PROT</name>
<evidence type="ECO:0000256" key="2">
    <source>
        <dbReference type="ARBA" id="ARBA00010393"/>
    </source>
</evidence>
<evidence type="ECO:0000256" key="4">
    <source>
        <dbReference type="ARBA" id="ARBA00022741"/>
    </source>
</evidence>
<dbReference type="SUPFAM" id="SSF52540">
    <property type="entry name" value="P-loop containing nucleoside triphosphate hydrolases"/>
    <property type="match status" value="1"/>
</dbReference>
<dbReference type="GO" id="GO:0005524">
    <property type="term" value="F:ATP binding"/>
    <property type="evidence" value="ECO:0007669"/>
    <property type="project" value="UniProtKB-KW"/>
</dbReference>
<dbReference type="Gene3D" id="3.40.50.300">
    <property type="entry name" value="P-loop containing nucleotide triphosphate hydrolases"/>
    <property type="match status" value="1"/>
</dbReference>
<dbReference type="PANTHER" id="PTHR30473">
    <property type="entry name" value="PROTEIN PHOH"/>
    <property type="match status" value="1"/>
</dbReference>
<sequence>MTASDTLAFDDANLVRDLCGPTDAHLTLIENALGVRLDPRGNEITINGGDHARLQAKAVLEQLYIRLENSQTVTLADVEGLLRIERSPTPVRAKREATGQALVLPRRTIAPRSASQGQFMRQLAEDELVFGVGPAGTGKTYLAVANAASMLVSGQVEKVILSRPAVEAGERIGFLPGDEKEKMDPYLRPLYDALYDCLHTDFVDRKIAAKEIEIAPLAFMRGRTLTRSAVILDEAQNATIAQMKMFLTRLGENSRMCITGDPSQTDLPDPRQSGLADALSLLTKIDGVSVTRFTGDDVVRHRLVGEIVRAYDARDAVRVPGA</sequence>
<comment type="subcellular location">
    <subcellularLocation>
        <location evidence="1">Cytoplasm</location>
    </subcellularLocation>
</comment>
<dbReference type="AlphaFoldDB" id="A0A7Y3W4P0"/>
<organism evidence="8 9">
    <name type="scientific">Parvularcula mediterranea</name>
    <dbReference type="NCBI Taxonomy" id="2732508"/>
    <lineage>
        <taxon>Bacteria</taxon>
        <taxon>Pseudomonadati</taxon>
        <taxon>Pseudomonadota</taxon>
        <taxon>Alphaproteobacteria</taxon>
        <taxon>Parvularculales</taxon>
        <taxon>Parvularculaceae</taxon>
        <taxon>Parvularcula</taxon>
    </lineage>
</organism>